<gene>
    <name evidence="2" type="ORF">QDQ51_20135</name>
</gene>
<dbReference type="Proteomes" id="UP001162044">
    <property type="component" value="Unassembled WGS sequence"/>
</dbReference>
<dbReference type="EMBL" id="JARVQW010000017">
    <property type="protein sequence ID" value="MDH2307710.1"/>
    <property type="molecule type" value="Genomic_DNA"/>
</dbReference>
<keyword evidence="1" id="KW-0175">Coiled coil</keyword>
<comment type="caution">
    <text evidence="2">The sequence shown here is derived from an EMBL/GenBank/DDBJ whole genome shotgun (WGS) entry which is preliminary data.</text>
</comment>
<dbReference type="AlphaFoldDB" id="A0AB35LGY8"/>
<feature type="coiled-coil region" evidence="1">
    <location>
        <begin position="141"/>
        <end position="168"/>
    </location>
</feature>
<name>A0AB35LGY8_PRORE</name>
<evidence type="ECO:0000313" key="2">
    <source>
        <dbReference type="EMBL" id="MDH2307710.1"/>
    </source>
</evidence>
<dbReference type="RefSeq" id="WP_209102693.1">
    <property type="nucleotide sequence ID" value="NZ_JACTAI010000010.1"/>
</dbReference>
<proteinExistence type="predicted"/>
<reference evidence="2" key="1">
    <citation type="submission" date="2023-04" db="EMBL/GenBank/DDBJ databases">
        <authorList>
            <person name="Li W."/>
        </authorList>
    </citation>
    <scope>NUCLEOTIDE SEQUENCE</scope>
    <source>
        <strain evidence="2">QITACRE101</strain>
    </source>
</reference>
<protein>
    <submittedName>
        <fullName evidence="2">Uncharacterized protein</fullName>
    </submittedName>
</protein>
<accession>A0AB35LGY8</accession>
<organism evidence="2 3">
    <name type="scientific">Providencia rettgeri</name>
    <dbReference type="NCBI Taxonomy" id="587"/>
    <lineage>
        <taxon>Bacteria</taxon>
        <taxon>Pseudomonadati</taxon>
        <taxon>Pseudomonadota</taxon>
        <taxon>Gammaproteobacteria</taxon>
        <taxon>Enterobacterales</taxon>
        <taxon>Morganellaceae</taxon>
        <taxon>Providencia</taxon>
    </lineage>
</organism>
<sequence length="233" mass="26181">MGANFDIKNNEKHKEIESLLLSIENRIKKTKGAENSLRKEINELKAKKYTDDGVSSAPLVREMKKKLSEITISRIKHERMLDSMNETIQTRTNKMIDNLELDSVNESKMNERINVVNLISKISHNTNNKISDSARSNIINANNQTIKIKQAITRVAELTKQINSEYKEARLKLLVQTSNQQAISEQIASFSMPDEVSSVMDNAIESPTKMNSIAHHNCGGLGRTGFCLSGHLS</sequence>
<evidence type="ECO:0000256" key="1">
    <source>
        <dbReference type="SAM" id="Coils"/>
    </source>
</evidence>
<evidence type="ECO:0000313" key="3">
    <source>
        <dbReference type="Proteomes" id="UP001162044"/>
    </source>
</evidence>
<reference evidence="2" key="2">
    <citation type="submission" date="2023-10" db="EMBL/GenBank/DDBJ databases">
        <title>Analysis of Resistance Genes of Carbapenem-resistant Providencia rettgeri.</title>
        <authorList>
            <person name="Liu M."/>
        </authorList>
    </citation>
    <scope>NUCLEOTIDE SEQUENCE</scope>
    <source>
        <strain evidence="2">QITACRE101</strain>
    </source>
</reference>